<dbReference type="PANTHER" id="PTHR42776:SF4">
    <property type="entry name" value="ACYLAMINO-ACID-RELEASING ENZYME"/>
    <property type="match status" value="1"/>
</dbReference>
<feature type="domain" description="Peptidase S9 prolyl oligopeptidase catalytic" evidence="3">
    <location>
        <begin position="601"/>
        <end position="806"/>
    </location>
</feature>
<reference evidence="5" key="1">
    <citation type="journal article" date="2019" name="Genome Announc.">
        <title>Draft Genome Sequence of Pseudoalteromonas piscicida Strain 36Y ROTHPW, an Hypersaline Seawater Isolate from the South Coast of Sonora, Mexico.</title>
        <authorList>
            <person name="Sanchez-Diaz R."/>
            <person name="Molina-Garza Z.J."/>
            <person name="Cruz-Suarez L.E."/>
            <person name="Selvin J."/>
            <person name="Kiran G.S."/>
            <person name="Ibarra-Gamez J.C."/>
            <person name="Gomez-Gil B."/>
            <person name="Galaviz-Silva L."/>
        </authorList>
    </citation>
    <scope>NUCLEOTIDE SEQUENCE [LARGE SCALE GENOMIC DNA]</scope>
    <source>
        <strain evidence="5">36Y_RITHPW</strain>
    </source>
</reference>
<dbReference type="PANTHER" id="PTHR42776">
    <property type="entry name" value="SERINE PEPTIDASE S9 FAMILY MEMBER"/>
    <property type="match status" value="1"/>
</dbReference>
<keyword evidence="2" id="KW-0732">Signal</keyword>
<dbReference type="GO" id="GO:0004252">
    <property type="term" value="F:serine-type endopeptidase activity"/>
    <property type="evidence" value="ECO:0007669"/>
    <property type="project" value="TreeGrafter"/>
</dbReference>
<dbReference type="InterPro" id="IPR029058">
    <property type="entry name" value="AB_hydrolase_fold"/>
</dbReference>
<feature type="chain" id="PRO_5012359520" evidence="2">
    <location>
        <begin position="21"/>
        <end position="817"/>
    </location>
</feature>
<organism evidence="4 5">
    <name type="scientific">Pseudoalteromonas piscicida</name>
    <dbReference type="NCBI Taxonomy" id="43662"/>
    <lineage>
        <taxon>Bacteria</taxon>
        <taxon>Pseudomonadati</taxon>
        <taxon>Pseudomonadota</taxon>
        <taxon>Gammaproteobacteria</taxon>
        <taxon>Alteromonadales</taxon>
        <taxon>Pseudoalteromonadaceae</taxon>
        <taxon>Pseudoalteromonas</taxon>
    </lineage>
</organism>
<dbReference type="Pfam" id="PF00326">
    <property type="entry name" value="Peptidase_S9"/>
    <property type="match status" value="1"/>
</dbReference>
<dbReference type="SUPFAM" id="SSF82171">
    <property type="entry name" value="DPP6 N-terminal domain-like"/>
    <property type="match status" value="1"/>
</dbReference>
<dbReference type="Gene3D" id="2.120.10.30">
    <property type="entry name" value="TolB, C-terminal domain"/>
    <property type="match status" value="1"/>
</dbReference>
<comment type="caution">
    <text evidence="4">The sequence shown here is derived from an EMBL/GenBank/DDBJ whole genome shotgun (WGS) entry which is preliminary data.</text>
</comment>
<proteinExistence type="predicted"/>
<keyword evidence="1" id="KW-0378">Hydrolase</keyword>
<keyword evidence="5" id="KW-1185">Reference proteome</keyword>
<dbReference type="Gene3D" id="3.40.50.1820">
    <property type="entry name" value="alpha/beta hydrolase"/>
    <property type="match status" value="1"/>
</dbReference>
<feature type="signal peptide" evidence="2">
    <location>
        <begin position="1"/>
        <end position="20"/>
    </location>
</feature>
<dbReference type="SUPFAM" id="SSF53474">
    <property type="entry name" value="alpha/beta-Hydrolases"/>
    <property type="match status" value="1"/>
</dbReference>
<evidence type="ECO:0000256" key="2">
    <source>
        <dbReference type="SAM" id="SignalP"/>
    </source>
</evidence>
<dbReference type="AlphaFoldDB" id="A0A2A5JMU6"/>
<dbReference type="InterPro" id="IPR001375">
    <property type="entry name" value="Peptidase_S9_cat"/>
</dbReference>
<gene>
    <name evidence="4" type="ORF">CEX98_16950</name>
</gene>
<protein>
    <submittedName>
        <fullName evidence="4">S9 family peptidase</fullName>
    </submittedName>
</protein>
<evidence type="ECO:0000256" key="1">
    <source>
        <dbReference type="ARBA" id="ARBA00022801"/>
    </source>
</evidence>
<dbReference type="EMBL" id="NKHF01000077">
    <property type="protein sequence ID" value="PCK30659.1"/>
    <property type="molecule type" value="Genomic_DNA"/>
</dbReference>
<dbReference type="Proteomes" id="UP000228621">
    <property type="component" value="Unassembled WGS sequence"/>
</dbReference>
<dbReference type="InterPro" id="IPR011042">
    <property type="entry name" value="6-blade_b-propeller_TolB-like"/>
</dbReference>
<name>A0A2A5JMU6_PSEO7</name>
<dbReference type="RefSeq" id="WP_099643212.1">
    <property type="nucleotide sequence ID" value="NZ_NKHF01000077.1"/>
</dbReference>
<dbReference type="OrthoDB" id="9812921at2"/>
<dbReference type="GO" id="GO:0006508">
    <property type="term" value="P:proteolysis"/>
    <property type="evidence" value="ECO:0007669"/>
    <property type="project" value="InterPro"/>
</dbReference>
<evidence type="ECO:0000259" key="3">
    <source>
        <dbReference type="Pfam" id="PF00326"/>
    </source>
</evidence>
<evidence type="ECO:0000313" key="5">
    <source>
        <dbReference type="Proteomes" id="UP000228621"/>
    </source>
</evidence>
<sequence length="817" mass="91440">MKLRTAVTLLFTAVSTQLSASPLDESKIQFLGPIATNSTIKPADTAHRDAIIDNLLPSLLKDAGQITLFNKQSKWQPLSKVSQLTIPGLQALKFNFTTERFVSGKLKLEGIEKAKVFLNGEAVTGVSEIQLDVAKGDHQILVIAEQVNDWNKVDINFDGEADHDIITLTDKQTKALSAKQLFDAPTVSAISLSPNGEYYITTVRHYNDEKGNTAITETTLYNEDGEALHHFDGMNAGSFAWRDDSEKLTYLSDNKAYIFDLKTAKRTQVASQLNGASSITFFDEDTLIFEWTNSGKEEGKLTKHYQGLEDRWSYARTQSQIFLLDISSGLLNPVTVGNQSHRLADFDAKSKTILATRNQQDYSQPPHMLTELVEINLSDNQQKVIGQYRTFNNAQYTKDGIYVTAGPDFADGAGRNLPEGMLANNYDGQLYLMDRNGQNVKALSKNFDPAIGSFTVLNNGDVVLKATDEDRQQLFFFDQSKSRFKKLNTELDVVESYSVSEERSAEILFTGTTASTPQQLKSMSTSDSRADTLWRSQDIAYQNAEIADLEEFNFTNQEGVEIKGRVYLPHGLDKSKKYPALVYYYGGTSPVTRGFTGRYPFNLWAAKGYVVYVLQPTGATGFGQKFSAEHVNAWGEHTANDIIMGTKEFVKAYPFVDDKRLGNLGASYGGFMTMLLTTKTDLFSASISHAGISNITSYWGQGWWGYLYSGEASKGSFPWNNPTLYSQHSPVFNADKVSTPLLLIHGDADTNVPPGESHNMYTALKILGQDVELVEYKGADHQIFARDKRFHWWNTMLAYFDKHLKQEPQWWEHLYGK</sequence>
<accession>A0A2A5JMU6</accession>
<evidence type="ECO:0000313" key="4">
    <source>
        <dbReference type="EMBL" id="PCK30659.1"/>
    </source>
</evidence>